<name>A0AAW1VZM8_RUBAR</name>
<dbReference type="Gene3D" id="1.20.1280.170">
    <property type="entry name" value="Exocyst complex component Exo70"/>
    <property type="match status" value="1"/>
</dbReference>
<evidence type="ECO:0000259" key="4">
    <source>
        <dbReference type="Pfam" id="PF03081"/>
    </source>
</evidence>
<organism evidence="5 6">
    <name type="scientific">Rubus argutus</name>
    <name type="common">Southern blackberry</name>
    <dbReference type="NCBI Taxonomy" id="59490"/>
    <lineage>
        <taxon>Eukaryota</taxon>
        <taxon>Viridiplantae</taxon>
        <taxon>Streptophyta</taxon>
        <taxon>Embryophyta</taxon>
        <taxon>Tracheophyta</taxon>
        <taxon>Spermatophyta</taxon>
        <taxon>Magnoliopsida</taxon>
        <taxon>eudicotyledons</taxon>
        <taxon>Gunneridae</taxon>
        <taxon>Pentapetalae</taxon>
        <taxon>rosids</taxon>
        <taxon>fabids</taxon>
        <taxon>Rosales</taxon>
        <taxon>Rosaceae</taxon>
        <taxon>Rosoideae</taxon>
        <taxon>Rosoideae incertae sedis</taxon>
        <taxon>Rubus</taxon>
    </lineage>
</organism>
<accession>A0AAW1VZM8</accession>
<dbReference type="PANTHER" id="PTHR12542">
    <property type="entry name" value="EXOCYST COMPLEX PROTEIN EXO70"/>
    <property type="match status" value="1"/>
</dbReference>
<dbReference type="Proteomes" id="UP001457282">
    <property type="component" value="Unassembled WGS sequence"/>
</dbReference>
<dbReference type="EMBL" id="JBEDUW010000007">
    <property type="protein sequence ID" value="KAK9913382.1"/>
    <property type="molecule type" value="Genomic_DNA"/>
</dbReference>
<dbReference type="GO" id="GO:0006887">
    <property type="term" value="P:exocytosis"/>
    <property type="evidence" value="ECO:0007669"/>
    <property type="project" value="UniProtKB-KW"/>
</dbReference>
<evidence type="ECO:0000313" key="6">
    <source>
        <dbReference type="Proteomes" id="UP001457282"/>
    </source>
</evidence>
<sequence>MLVSETPKITLPPPRRGMSSLFFFSSNRTLSSSQYSLSSTCPGSTPSRTFSQSMMEENIENAEAIITKWDPSSSSYTKLTFMFQHNRKEAKELLKAVKYLRSAMHALLGESFPSGKLVLAQKLMQIAMKRLEKEFYQILSASRDHLDPESVSSQSSSRSCKFYDEEEVEAGSEDDLAIAGESITEVERVSVLAMSDLKSIADCMIRSGYGKECARTYKVIRKSMIDEGLYHLGIQRFKSSQIYKMNSDELENEIKNWMKATKIAVKTLFRGEKILCDQVFSASETIKESCFSEITKEGATTLFRFPELIVKNKKVPERIFGLLELHEAVSDLWPETESIFSSESTSDIKLQALSSLLKLGDAVRFILSDFESTIQKDSTKVLVFGGGIHPLTQKVMTFVNSLADYSIILCDILADYPSPANSSFHENSFKSPMSDDGSTPAVSVHLAWLILVLLCKLDIKAEIYKDVGLAYLFLANNLHFIVEKVRHSPNLKLLLGEDWVAEHMNKVKLYASKYESTAWTKVLSSLPEKSQEITSEMAKECFRRFNIAFEEAYRKQKSWIVEDGKLRDDLKVSIAQKLVPTYQEFYDTYLVTLSEEKNLELLVRFSPDDLGNYLSDLFHGTSTSATSSSLLPSRRCLPV</sequence>
<keyword evidence="2 3" id="KW-0813">Transport</keyword>
<evidence type="ECO:0000256" key="2">
    <source>
        <dbReference type="ARBA" id="ARBA00022448"/>
    </source>
</evidence>
<evidence type="ECO:0000256" key="1">
    <source>
        <dbReference type="ARBA" id="ARBA00006756"/>
    </source>
</evidence>
<dbReference type="SUPFAM" id="SSF74788">
    <property type="entry name" value="Cullin repeat-like"/>
    <property type="match status" value="1"/>
</dbReference>
<dbReference type="Pfam" id="PF20669">
    <property type="entry name" value="Exo70_N"/>
    <property type="match status" value="1"/>
</dbReference>
<keyword evidence="6" id="KW-1185">Reference proteome</keyword>
<feature type="domain" description="Exocyst complex subunit Exo70 C-terminal" evidence="4">
    <location>
        <begin position="255"/>
        <end position="616"/>
    </location>
</feature>
<dbReference type="InterPro" id="IPR046364">
    <property type="entry name" value="Exo70_C"/>
</dbReference>
<dbReference type="GO" id="GO:0000145">
    <property type="term" value="C:exocyst"/>
    <property type="evidence" value="ECO:0007669"/>
    <property type="project" value="InterPro"/>
</dbReference>
<dbReference type="GO" id="GO:0005546">
    <property type="term" value="F:phosphatidylinositol-4,5-bisphosphate binding"/>
    <property type="evidence" value="ECO:0007669"/>
    <property type="project" value="InterPro"/>
</dbReference>
<dbReference type="Pfam" id="PF03081">
    <property type="entry name" value="Exo70_C"/>
    <property type="match status" value="1"/>
</dbReference>
<comment type="caution">
    <text evidence="5">The sequence shown here is derived from an EMBL/GenBank/DDBJ whole genome shotgun (WGS) entry which is preliminary data.</text>
</comment>
<comment type="function">
    <text evidence="3">Component of the exocyst complex.</text>
</comment>
<keyword evidence="3" id="KW-0653">Protein transport</keyword>
<evidence type="ECO:0000313" key="5">
    <source>
        <dbReference type="EMBL" id="KAK9913382.1"/>
    </source>
</evidence>
<protein>
    <recommendedName>
        <fullName evidence="3">Exocyst subunit Exo70 family protein</fullName>
    </recommendedName>
</protein>
<evidence type="ECO:0000256" key="3">
    <source>
        <dbReference type="RuleBase" id="RU365026"/>
    </source>
</evidence>
<comment type="similarity">
    <text evidence="1 3">Belongs to the EXO70 family.</text>
</comment>
<dbReference type="InterPro" id="IPR016159">
    <property type="entry name" value="Cullin_repeat-like_dom_sf"/>
</dbReference>
<keyword evidence="3" id="KW-0268">Exocytosis</keyword>
<proteinExistence type="inferred from homology"/>
<gene>
    <name evidence="5" type="ORF">M0R45_037200</name>
</gene>
<reference evidence="5 6" key="1">
    <citation type="journal article" date="2023" name="G3 (Bethesda)">
        <title>A chromosome-length genome assembly and annotation of blackberry (Rubus argutus, cv. 'Hillquist').</title>
        <authorList>
            <person name="Bruna T."/>
            <person name="Aryal R."/>
            <person name="Dudchenko O."/>
            <person name="Sargent D.J."/>
            <person name="Mead D."/>
            <person name="Buti M."/>
            <person name="Cavallini A."/>
            <person name="Hytonen T."/>
            <person name="Andres J."/>
            <person name="Pham M."/>
            <person name="Weisz D."/>
            <person name="Mascagni F."/>
            <person name="Usai G."/>
            <person name="Natali L."/>
            <person name="Bassil N."/>
            <person name="Fernandez G.E."/>
            <person name="Lomsadze A."/>
            <person name="Armour M."/>
            <person name="Olukolu B."/>
            <person name="Poorten T."/>
            <person name="Britton C."/>
            <person name="Davik J."/>
            <person name="Ashrafi H."/>
            <person name="Aiden E.L."/>
            <person name="Borodovsky M."/>
            <person name="Worthington M."/>
        </authorList>
    </citation>
    <scope>NUCLEOTIDE SEQUENCE [LARGE SCALE GENOMIC DNA]</scope>
    <source>
        <strain evidence="5">PI 553951</strain>
    </source>
</reference>
<dbReference type="GO" id="GO:0015031">
    <property type="term" value="P:protein transport"/>
    <property type="evidence" value="ECO:0007669"/>
    <property type="project" value="UniProtKB-KW"/>
</dbReference>
<dbReference type="InterPro" id="IPR004140">
    <property type="entry name" value="Exo70"/>
</dbReference>
<dbReference type="AlphaFoldDB" id="A0AAW1VZM8"/>
<dbReference type="PANTHER" id="PTHR12542:SF26">
    <property type="entry name" value="EXOCYST SUBUNIT EXO70 FAMILY PROTEIN"/>
    <property type="match status" value="1"/>
</dbReference>